<name>A0A8S5PM89_9CAUD</name>
<accession>A0A8S5PM89</accession>
<reference evidence="1" key="1">
    <citation type="journal article" date="2021" name="Proc. Natl. Acad. Sci. U.S.A.">
        <title>A Catalog of Tens of Thousands of Viruses from Human Metagenomes Reveals Hidden Associations with Chronic Diseases.</title>
        <authorList>
            <person name="Tisza M.J."/>
            <person name="Buck C.B."/>
        </authorList>
    </citation>
    <scope>NUCLEOTIDE SEQUENCE</scope>
    <source>
        <strain evidence="1">CtbLB3</strain>
    </source>
</reference>
<organism evidence="1">
    <name type="scientific">Siphoviridae sp. ctbLB3</name>
    <dbReference type="NCBI Taxonomy" id="2825565"/>
    <lineage>
        <taxon>Viruses</taxon>
        <taxon>Duplodnaviria</taxon>
        <taxon>Heunggongvirae</taxon>
        <taxon>Uroviricota</taxon>
        <taxon>Caudoviricetes</taxon>
    </lineage>
</organism>
<sequence>MNQTNQTDISQLEKTMYALGEIMARVYGDKQMPQTVLDQMLINPTVGIGLMSRRPEMLQADQEEMARLVSQLPSELPKEVKGCYRGSFWIGYYHYKKTQADFDKFGREAFQAAGKLLYGEQWQSDMARALGVDSRRIRHWLADTRKMPFGVYIEILALLEERKIDIADALSTL</sequence>
<evidence type="ECO:0000313" key="1">
    <source>
        <dbReference type="EMBL" id="DAE08010.1"/>
    </source>
</evidence>
<proteinExistence type="predicted"/>
<protein>
    <submittedName>
        <fullName evidence="1">LAC REPRESSOR HEADPIECE/DNA Complex, HALF-OPERATOR, LAC OPERATOR, LAC</fullName>
    </submittedName>
</protein>
<dbReference type="EMBL" id="BK015460">
    <property type="protein sequence ID" value="DAE08010.1"/>
    <property type="molecule type" value="Genomic_DNA"/>
</dbReference>